<feature type="transmembrane region" description="Helical" evidence="1">
    <location>
        <begin position="6"/>
        <end position="29"/>
    </location>
</feature>
<evidence type="ECO:0000256" key="1">
    <source>
        <dbReference type="SAM" id="Phobius"/>
    </source>
</evidence>
<sequence length="185" mass="21458">MYYPVTDYIALALIISFLFLTLFICLLCLKHERIKKETIRQKNAHILEHGWNATEFSWFRYGQYNETGIYISIEKTIIITITVSGECFKKEYSIVSHMLVTDTITEATLYENGLYTRHIRLSRPVSDSKYPLPPGSQLIKNMTLRLRLQDQQEETSVTLFQGKMSTDGNNYYIIKGKVSSVLLLL</sequence>
<dbReference type="AlphaFoldDB" id="A0A8H8ZB69"/>
<evidence type="ECO:0000313" key="2">
    <source>
        <dbReference type="EMBL" id="EFY4993818.1"/>
    </source>
</evidence>
<keyword evidence="1" id="KW-0472">Membrane</keyword>
<name>A0A8H8ZB69_SHIFL</name>
<dbReference type="EMBL" id="AAVAGS010000196">
    <property type="protein sequence ID" value="EFY4993818.1"/>
    <property type="molecule type" value="Genomic_DNA"/>
</dbReference>
<protein>
    <submittedName>
        <fullName evidence="2">Uncharacterized protein</fullName>
    </submittedName>
</protein>
<evidence type="ECO:0000313" key="3">
    <source>
        <dbReference type="Proteomes" id="UP000597978"/>
    </source>
</evidence>
<comment type="caution">
    <text evidence="2">The sequence shown here is derived from an EMBL/GenBank/DDBJ whole genome shotgun (WGS) entry which is preliminary data.</text>
</comment>
<keyword evidence="1" id="KW-1133">Transmembrane helix</keyword>
<dbReference type="Proteomes" id="UP000597978">
    <property type="component" value="Unassembled WGS sequence"/>
</dbReference>
<gene>
    <name evidence="2" type="ORF">C0786_004132</name>
</gene>
<accession>A0A8H8ZB69</accession>
<organism evidence="2 3">
    <name type="scientific">Shigella flexneri</name>
    <dbReference type="NCBI Taxonomy" id="623"/>
    <lineage>
        <taxon>Bacteria</taxon>
        <taxon>Pseudomonadati</taxon>
        <taxon>Pseudomonadota</taxon>
        <taxon>Gammaproteobacteria</taxon>
        <taxon>Enterobacterales</taxon>
        <taxon>Enterobacteriaceae</taxon>
        <taxon>Shigella</taxon>
    </lineage>
</organism>
<keyword evidence="1" id="KW-0812">Transmembrane</keyword>
<reference evidence="2" key="1">
    <citation type="submission" date="2018-08" db="EMBL/GenBank/DDBJ databases">
        <authorList>
            <consortium name="PulseNet: The National Subtyping Network for Foodborne Disease Surveillance"/>
            <person name="Tarr C.L."/>
            <person name="Trees E."/>
            <person name="Katz L.S."/>
            <person name="Carleton-Romer H.A."/>
            <person name="Stroika S."/>
            <person name="Kucerova Z."/>
            <person name="Roache K.F."/>
            <person name="Sabol A.L."/>
            <person name="Besser J."/>
            <person name="Gerner-Smidt P."/>
        </authorList>
    </citation>
    <scope>NUCLEOTIDE SEQUENCE</scope>
    <source>
        <strain evidence="2">PNUSAE011576</strain>
    </source>
</reference>
<feature type="non-terminal residue" evidence="2">
    <location>
        <position position="185"/>
    </location>
</feature>
<proteinExistence type="predicted"/>